<dbReference type="Proteomes" id="UP000182567">
    <property type="component" value="Chromosome"/>
</dbReference>
<name>A0A1J0EEN5_9PSED</name>
<proteinExistence type="predicted"/>
<dbReference type="AlphaFoldDB" id="A0A1J0EEN5"/>
<dbReference type="GeneID" id="46906917"/>
<evidence type="ECO:0000313" key="1">
    <source>
        <dbReference type="EMBL" id="APC14510.1"/>
    </source>
</evidence>
<reference evidence="2" key="1">
    <citation type="submission" date="2016-10" db="EMBL/GenBank/DDBJ databases">
        <title>Pseudomonas frederiksbergensis ERGS4:02 complete genome.</title>
        <authorList>
            <person name="Kumar R."/>
            <person name="Acharya V."/>
            <person name="Singh D."/>
        </authorList>
    </citation>
    <scope>NUCLEOTIDE SEQUENCE [LARGE SCALE GENOMIC DNA]</scope>
    <source>
        <strain evidence="2">ERGS4:02</strain>
    </source>
</reference>
<protein>
    <submittedName>
        <fullName evidence="1">Uncharacterized protein</fullName>
    </submittedName>
</protein>
<accession>A0A1J0EEN5</accession>
<sequence>MSLEESKSLDTAIDKRYPELKDTQRSIRLSAKNPWQGIISFYYSNGSTDTAVFRFTINDQQGGPRLYIERDWLD</sequence>
<organism evidence="1 2">
    <name type="scientific">Pseudomonas frederiksbergensis</name>
    <dbReference type="NCBI Taxonomy" id="104087"/>
    <lineage>
        <taxon>Bacteria</taxon>
        <taxon>Pseudomonadati</taxon>
        <taxon>Pseudomonadota</taxon>
        <taxon>Gammaproteobacteria</taxon>
        <taxon>Pseudomonadales</taxon>
        <taxon>Pseudomonadaceae</taxon>
        <taxon>Pseudomonas</taxon>
    </lineage>
</organism>
<dbReference type="EMBL" id="CP017886">
    <property type="protein sequence ID" value="APC14510.1"/>
    <property type="molecule type" value="Genomic_DNA"/>
</dbReference>
<evidence type="ECO:0000313" key="2">
    <source>
        <dbReference type="Proteomes" id="UP000182567"/>
    </source>
</evidence>
<gene>
    <name evidence="1" type="ORF">BLL42_01700</name>
</gene>
<dbReference type="RefSeq" id="WP_071550511.1">
    <property type="nucleotide sequence ID" value="NZ_CP017886.1"/>
</dbReference>